<evidence type="ECO:0000313" key="1">
    <source>
        <dbReference type="EMBL" id="VDN04608.1"/>
    </source>
</evidence>
<dbReference type="Gene3D" id="1.10.490.10">
    <property type="entry name" value="Globins"/>
    <property type="match status" value="1"/>
</dbReference>
<gene>
    <name evidence="1" type="ORF">TCLT_LOCUS7177</name>
</gene>
<name>A0A158RCC8_THECL</name>
<sequence>MKFFRLKENNPNVFCKAWVRSAQMSINIKKATLLREDEDPESNERFLSLWPYIENFVDKLILEFHCDQTKVIDACQKLGARHVLIKNFHTNFWDIFLGNLIQIMIDAHPEKEQKGLTDICKKFFSFVVSYMRDGYKKRSQEQLTCRRRMNVSK</sequence>
<protein>
    <submittedName>
        <fullName evidence="3">GLOBIN domain-containing protein</fullName>
    </submittedName>
</protein>
<reference evidence="3" key="1">
    <citation type="submission" date="2016-04" db="UniProtKB">
        <authorList>
            <consortium name="WormBaseParasite"/>
        </authorList>
    </citation>
    <scope>IDENTIFICATION</scope>
</reference>
<dbReference type="GO" id="GO:0020037">
    <property type="term" value="F:heme binding"/>
    <property type="evidence" value="ECO:0007669"/>
    <property type="project" value="InterPro"/>
</dbReference>
<dbReference type="WBParaSite" id="TCLT_0000718801-mRNA-1">
    <property type="protein sequence ID" value="TCLT_0000718801-mRNA-1"/>
    <property type="gene ID" value="TCLT_0000718801"/>
</dbReference>
<organism evidence="3">
    <name type="scientific">Thelazia callipaeda</name>
    <name type="common">Oriental eyeworm</name>
    <name type="synonym">Parasitic nematode</name>
    <dbReference type="NCBI Taxonomy" id="103827"/>
    <lineage>
        <taxon>Eukaryota</taxon>
        <taxon>Metazoa</taxon>
        <taxon>Ecdysozoa</taxon>
        <taxon>Nematoda</taxon>
        <taxon>Chromadorea</taxon>
        <taxon>Rhabditida</taxon>
        <taxon>Spirurina</taxon>
        <taxon>Spiruromorpha</taxon>
        <taxon>Thelazioidea</taxon>
        <taxon>Thelaziidae</taxon>
        <taxon>Thelazia</taxon>
    </lineage>
</organism>
<evidence type="ECO:0000313" key="2">
    <source>
        <dbReference type="Proteomes" id="UP000276776"/>
    </source>
</evidence>
<dbReference type="STRING" id="103827.A0A158RCC8"/>
<dbReference type="GO" id="GO:0019825">
    <property type="term" value="F:oxygen binding"/>
    <property type="evidence" value="ECO:0007669"/>
    <property type="project" value="InterPro"/>
</dbReference>
<proteinExistence type="predicted"/>
<dbReference type="OMA" id="WDIFLGN"/>
<dbReference type="SUPFAM" id="SSF46458">
    <property type="entry name" value="Globin-like"/>
    <property type="match status" value="1"/>
</dbReference>
<dbReference type="InterPro" id="IPR009050">
    <property type="entry name" value="Globin-like_sf"/>
</dbReference>
<dbReference type="AlphaFoldDB" id="A0A158RCC8"/>
<accession>A0A158RCC8</accession>
<evidence type="ECO:0000313" key="3">
    <source>
        <dbReference type="WBParaSite" id="TCLT_0000718801-mRNA-1"/>
    </source>
</evidence>
<dbReference type="OrthoDB" id="5807096at2759"/>
<dbReference type="InterPro" id="IPR012292">
    <property type="entry name" value="Globin/Proto"/>
</dbReference>
<reference evidence="1 2" key="2">
    <citation type="submission" date="2018-11" db="EMBL/GenBank/DDBJ databases">
        <authorList>
            <consortium name="Pathogen Informatics"/>
        </authorList>
    </citation>
    <scope>NUCLEOTIDE SEQUENCE [LARGE SCALE GENOMIC DNA]</scope>
</reference>
<dbReference type="EMBL" id="UYYF01004482">
    <property type="protein sequence ID" value="VDN04608.1"/>
    <property type="molecule type" value="Genomic_DNA"/>
</dbReference>
<dbReference type="Proteomes" id="UP000276776">
    <property type="component" value="Unassembled WGS sequence"/>
</dbReference>
<keyword evidence="2" id="KW-1185">Reference proteome</keyword>